<protein>
    <submittedName>
        <fullName evidence="5">PRD domain-containing protein</fullName>
    </submittedName>
</protein>
<feature type="domain" description="Sigma-54 factor interaction" evidence="3">
    <location>
        <begin position="101"/>
        <end position="335"/>
    </location>
</feature>
<dbReference type="InterPro" id="IPR036634">
    <property type="entry name" value="PRD_sf"/>
</dbReference>
<dbReference type="PROSITE" id="PS51372">
    <property type="entry name" value="PRD_2"/>
    <property type="match status" value="1"/>
</dbReference>
<dbReference type="GO" id="GO:0005524">
    <property type="term" value="F:ATP binding"/>
    <property type="evidence" value="ECO:0007669"/>
    <property type="project" value="UniProtKB-KW"/>
</dbReference>
<dbReference type="InterPro" id="IPR027417">
    <property type="entry name" value="P-loop_NTPase"/>
</dbReference>
<dbReference type="Pfam" id="PF00874">
    <property type="entry name" value="PRD"/>
    <property type="match status" value="1"/>
</dbReference>
<dbReference type="InterPro" id="IPR036662">
    <property type="entry name" value="PTS_EIIA_man-typ_sf"/>
</dbReference>
<dbReference type="GO" id="GO:0016020">
    <property type="term" value="C:membrane"/>
    <property type="evidence" value="ECO:0007669"/>
    <property type="project" value="InterPro"/>
</dbReference>
<proteinExistence type="predicted"/>
<evidence type="ECO:0000313" key="5">
    <source>
        <dbReference type="EMBL" id="RHB02558.1"/>
    </source>
</evidence>
<accession>A0A413UAY3</accession>
<comment type="caution">
    <text evidence="5">The sequence shown here is derived from an EMBL/GenBank/DDBJ whole genome shotgun (WGS) entry which is preliminary data.</text>
</comment>
<dbReference type="CDD" id="cd00009">
    <property type="entry name" value="AAA"/>
    <property type="match status" value="1"/>
</dbReference>
<dbReference type="Gene3D" id="1.10.1790.10">
    <property type="entry name" value="PRD domain"/>
    <property type="match status" value="1"/>
</dbReference>
<dbReference type="SUPFAM" id="SSF52540">
    <property type="entry name" value="P-loop containing nucleoside triphosphate hydrolases"/>
    <property type="match status" value="1"/>
</dbReference>
<dbReference type="InterPro" id="IPR011608">
    <property type="entry name" value="PRD"/>
</dbReference>
<reference evidence="5 6" key="1">
    <citation type="submission" date="2018-08" db="EMBL/GenBank/DDBJ databases">
        <title>A genome reference for cultivated species of the human gut microbiota.</title>
        <authorList>
            <person name="Zou Y."/>
            <person name="Xue W."/>
            <person name="Luo G."/>
        </authorList>
    </citation>
    <scope>NUCLEOTIDE SEQUENCE [LARGE SCALE GENOMIC DNA]</scope>
    <source>
        <strain evidence="5 6">AM42-13AC</strain>
    </source>
</reference>
<dbReference type="PANTHER" id="PTHR32071:SF38">
    <property type="entry name" value="PSP OPERON TRANSCRIPTIONAL ACTIVATOR"/>
    <property type="match status" value="1"/>
</dbReference>
<dbReference type="Proteomes" id="UP000285288">
    <property type="component" value="Unassembled WGS sequence"/>
</dbReference>
<dbReference type="PROSITE" id="PS50045">
    <property type="entry name" value="SIGMA54_INTERACT_4"/>
    <property type="match status" value="1"/>
</dbReference>
<dbReference type="RefSeq" id="WP_118011840.1">
    <property type="nucleotide sequence ID" value="NZ_QSGD01000042.1"/>
</dbReference>
<organism evidence="5 6">
    <name type="scientific">Holdemanella biformis</name>
    <dbReference type="NCBI Taxonomy" id="1735"/>
    <lineage>
        <taxon>Bacteria</taxon>
        <taxon>Bacillati</taxon>
        <taxon>Bacillota</taxon>
        <taxon>Erysipelotrichia</taxon>
        <taxon>Erysipelotrichales</taxon>
        <taxon>Erysipelotrichaceae</taxon>
        <taxon>Holdemanella</taxon>
    </lineage>
</organism>
<evidence type="ECO:0000313" key="6">
    <source>
        <dbReference type="Proteomes" id="UP000285288"/>
    </source>
</evidence>
<evidence type="ECO:0000256" key="2">
    <source>
        <dbReference type="ARBA" id="ARBA00022840"/>
    </source>
</evidence>
<dbReference type="Gene3D" id="3.40.50.300">
    <property type="entry name" value="P-loop containing nucleotide triphosphate hydrolases"/>
    <property type="match status" value="1"/>
</dbReference>
<name>A0A413UAY3_9FIRM</name>
<sequence>MTSKQLVYEEIKQRTLENNIEENEIFTANDLATSLNLSRNTVSQYLNEGLKDESIVKVNSRPVYFFDKSALIKKWNVRFIGNEFASFDVLKAQKEHDFDQLIGYNGSLSSIVEQCKAAMCYPDNGLPIMIYGPTGTGKTLLANTMYDYALHQGVIESNSRFVSVNCSEYANNPELLTSNLFGHVKGAYTSAEEDQDGLISLANGGVLFLDEVHCLKAECQEKLFQFMDKGIYHKVGDNDKWYKSKCRLIFATTENPQDALLKTLLRRIPITVSVPSLKDRPLLEKRELIYRLLEQEESKLGKDMYISNLAYSTFLDYEFKGNIGELKNTIKATCAKGLLNQSSDILQIHLLDLPSYFFETIKSMQLKTHSRDNETLFSIHDLKGELKPVIPLLQFYAKLLDAFEGEEDFSKVVDQSKVLIQNFIDYLFFKQKYTLGTTNEVYLLKIVDKIYSIVMNKYAFVVPNSKIKMYSKLFMEYGKDITDTKIWIASNYDSIMAFSTQVRRQFPRAYSIAQEIIENIALNLDIQMDEFMQVVITLTVANDDKIEHNGTVGLILCHGYSTASSIADTVNHILNQHVFDGMDMEVQISIDKMCLMVDDYLRRKAPVKELMLLVDMGSLEDIYERINPLSDCNIGIINNVSTASALEVGNLMKQHMHARQIIKTIKENYEMSYQFIESKQKNEAILTVCATGFGSAKKIGELLKNSLPKSIPLEIIPYDYQSLVTHGIEDNVFSEYDVKMLIGTLDPKVPGVKYMPMENIVTNDEVHYLHELIGKYLSDDELRMFNENIAKNFTLDNIVNHLTILNPQKVMEDVEEIVSELEKLFKCSLDITTKVGVYVHLSCLIERLILRQGIAESEGMEDFAKKYPDLIESIKDIFSGVEYRYSVEIPIPEIRYLLNYFNFDE</sequence>
<dbReference type="Pfam" id="PF00158">
    <property type="entry name" value="Sigma54_activat"/>
    <property type="match status" value="1"/>
</dbReference>
<evidence type="ECO:0000259" key="4">
    <source>
        <dbReference type="PROSITE" id="PS51372"/>
    </source>
</evidence>
<evidence type="ECO:0000256" key="1">
    <source>
        <dbReference type="ARBA" id="ARBA00022741"/>
    </source>
</evidence>
<dbReference type="EMBL" id="QSGD01000042">
    <property type="protein sequence ID" value="RHB02558.1"/>
    <property type="molecule type" value="Genomic_DNA"/>
</dbReference>
<dbReference type="SUPFAM" id="SSF53062">
    <property type="entry name" value="PTS system fructose IIA component-like"/>
    <property type="match status" value="1"/>
</dbReference>
<dbReference type="InterPro" id="IPR003593">
    <property type="entry name" value="AAA+_ATPase"/>
</dbReference>
<dbReference type="Gene3D" id="3.40.50.510">
    <property type="entry name" value="Phosphotransferase system, mannose-type IIA component"/>
    <property type="match status" value="1"/>
</dbReference>
<dbReference type="AlphaFoldDB" id="A0A413UAY3"/>
<dbReference type="GO" id="GO:0006355">
    <property type="term" value="P:regulation of DNA-templated transcription"/>
    <property type="evidence" value="ECO:0007669"/>
    <property type="project" value="InterPro"/>
</dbReference>
<keyword evidence="2" id="KW-0067">ATP-binding</keyword>
<gene>
    <name evidence="5" type="ORF">DW907_09375</name>
</gene>
<evidence type="ECO:0000259" key="3">
    <source>
        <dbReference type="PROSITE" id="PS50045"/>
    </source>
</evidence>
<dbReference type="GO" id="GO:0009401">
    <property type="term" value="P:phosphoenolpyruvate-dependent sugar phosphotransferase system"/>
    <property type="evidence" value="ECO:0007669"/>
    <property type="project" value="InterPro"/>
</dbReference>
<keyword evidence="1" id="KW-0547">Nucleotide-binding</keyword>
<feature type="domain" description="PRD" evidence="4">
    <location>
        <begin position="805"/>
        <end position="905"/>
    </location>
</feature>
<dbReference type="PANTHER" id="PTHR32071">
    <property type="entry name" value="TRANSCRIPTIONAL REGULATORY PROTEIN"/>
    <property type="match status" value="1"/>
</dbReference>
<dbReference type="InterPro" id="IPR002078">
    <property type="entry name" value="Sigma_54_int"/>
</dbReference>
<dbReference type="SUPFAM" id="SSF63520">
    <property type="entry name" value="PTS-regulatory domain, PRD"/>
    <property type="match status" value="1"/>
</dbReference>
<dbReference type="SMART" id="SM00382">
    <property type="entry name" value="AAA"/>
    <property type="match status" value="1"/>
</dbReference>